<dbReference type="RefSeq" id="WP_274674177.1">
    <property type="nucleotide sequence ID" value="NZ_JAKNAO010000001.1"/>
</dbReference>
<evidence type="ECO:0000313" key="3">
    <source>
        <dbReference type="Proteomes" id="UP001140973"/>
    </source>
</evidence>
<protein>
    <submittedName>
        <fullName evidence="2">Uncharacterized protein</fullName>
    </submittedName>
</protein>
<feature type="signal peptide" evidence="1">
    <location>
        <begin position="1"/>
        <end position="19"/>
    </location>
</feature>
<sequence length="118" mass="12434">MIKPVILVSTALLSGLVAAQPLSGSACVPDSGNKINDETIAKALAKGQLAHELGSLVDARTVLTTITTESIDNIATTDVITEEVKLSSSHKLRRISTVSHGYVVQNGTRTYCVTLTQD</sequence>
<gene>
    <name evidence="2" type="ORF">L9W73_15200</name>
</gene>
<keyword evidence="1" id="KW-0732">Signal</keyword>
<proteinExistence type="predicted"/>
<organism evidence="2 3">
    <name type="scientific">Vibrio aestuarianus</name>
    <dbReference type="NCBI Taxonomy" id="28171"/>
    <lineage>
        <taxon>Bacteria</taxon>
        <taxon>Pseudomonadati</taxon>
        <taxon>Pseudomonadota</taxon>
        <taxon>Gammaproteobacteria</taxon>
        <taxon>Vibrionales</taxon>
        <taxon>Vibrionaceae</taxon>
        <taxon>Vibrio</taxon>
    </lineage>
</organism>
<evidence type="ECO:0000256" key="1">
    <source>
        <dbReference type="SAM" id="SignalP"/>
    </source>
</evidence>
<dbReference type="Proteomes" id="UP001140973">
    <property type="component" value="Unassembled WGS sequence"/>
</dbReference>
<accession>A0A9X4J477</accession>
<name>A0A9X4J477_9VIBR</name>
<dbReference type="PROSITE" id="PS51257">
    <property type="entry name" value="PROKAR_LIPOPROTEIN"/>
    <property type="match status" value="1"/>
</dbReference>
<feature type="chain" id="PRO_5040969258" evidence="1">
    <location>
        <begin position="20"/>
        <end position="118"/>
    </location>
</feature>
<reference evidence="2" key="1">
    <citation type="submission" date="2022-02" db="EMBL/GenBank/DDBJ databases">
        <title>Emergence and expansion in Europe of a Vibrio aestuarianus clonal complex pathogenic for oysters.</title>
        <authorList>
            <person name="Mesnil A."/>
            <person name="Travers M.-A."/>
        </authorList>
    </citation>
    <scope>NUCLEOTIDE SEQUENCE</scope>
    <source>
        <strain evidence="2">151-ITT-15-cp-1</strain>
    </source>
</reference>
<dbReference type="EMBL" id="JAKNAP010000076">
    <property type="protein sequence ID" value="MDE1358639.1"/>
    <property type="molecule type" value="Genomic_DNA"/>
</dbReference>
<evidence type="ECO:0000313" key="2">
    <source>
        <dbReference type="EMBL" id="MDE1358639.1"/>
    </source>
</evidence>
<comment type="caution">
    <text evidence="2">The sequence shown here is derived from an EMBL/GenBank/DDBJ whole genome shotgun (WGS) entry which is preliminary data.</text>
</comment>
<dbReference type="AlphaFoldDB" id="A0A9X4J477"/>